<feature type="compositionally biased region" description="Polar residues" evidence="1">
    <location>
        <begin position="123"/>
        <end position="132"/>
    </location>
</feature>
<evidence type="ECO:0000313" key="2">
    <source>
        <dbReference type="EMBL" id="SOQ56662.1"/>
    </source>
</evidence>
<dbReference type="EMBL" id="ODYU01011122">
    <property type="protein sequence ID" value="SOQ56662.1"/>
    <property type="molecule type" value="Genomic_DNA"/>
</dbReference>
<feature type="compositionally biased region" description="Basic and acidic residues" evidence="1">
    <location>
        <begin position="168"/>
        <end position="180"/>
    </location>
</feature>
<protein>
    <submittedName>
        <fullName evidence="2">SFRICE_028417</fullName>
    </submittedName>
</protein>
<accession>A0A2H1WUK0</accession>
<reference evidence="2" key="1">
    <citation type="submission" date="2016-07" db="EMBL/GenBank/DDBJ databases">
        <authorList>
            <person name="Bretaudeau A."/>
        </authorList>
    </citation>
    <scope>NUCLEOTIDE SEQUENCE</scope>
    <source>
        <strain evidence="2">Rice</strain>
        <tissue evidence="2">Whole body</tissue>
    </source>
</reference>
<name>A0A2H1WUK0_SPOFR</name>
<evidence type="ECO:0000256" key="1">
    <source>
        <dbReference type="SAM" id="MobiDB-lite"/>
    </source>
</evidence>
<feature type="region of interest" description="Disordered" evidence="1">
    <location>
        <begin position="106"/>
        <end position="140"/>
    </location>
</feature>
<dbReference type="AlphaFoldDB" id="A0A2H1WUK0"/>
<gene>
    <name evidence="2" type="ORF">SFRICE_028417</name>
</gene>
<feature type="region of interest" description="Disordered" evidence="1">
    <location>
        <begin position="165"/>
        <end position="187"/>
    </location>
</feature>
<organism evidence="2">
    <name type="scientific">Spodoptera frugiperda</name>
    <name type="common">Fall armyworm</name>
    <dbReference type="NCBI Taxonomy" id="7108"/>
    <lineage>
        <taxon>Eukaryota</taxon>
        <taxon>Metazoa</taxon>
        <taxon>Ecdysozoa</taxon>
        <taxon>Arthropoda</taxon>
        <taxon>Hexapoda</taxon>
        <taxon>Insecta</taxon>
        <taxon>Pterygota</taxon>
        <taxon>Neoptera</taxon>
        <taxon>Endopterygota</taxon>
        <taxon>Lepidoptera</taxon>
        <taxon>Glossata</taxon>
        <taxon>Ditrysia</taxon>
        <taxon>Noctuoidea</taxon>
        <taxon>Noctuidae</taxon>
        <taxon>Amphipyrinae</taxon>
        <taxon>Spodoptera</taxon>
    </lineage>
</organism>
<sequence length="187" mass="20743">MASPAFTEARWSIRLLLTKNHPVPTPALSRSPSNLLRCPQLMTAQLARWLGNWLPCNVSRVPARNNSLCDSQIVVPSLGVMCMRTCIFVNAHTTQENILEFPQPTVHSAQPTPAVSPPPHIGTTPTPNNLGDSSREYKGYRGTHTQDKHLRATSNSIWGKLFNTSLKRVQERDVSPDDKQSPPPMDT</sequence>
<proteinExistence type="predicted"/>